<sequence>MAPSQMYDKDEKVLCFHHEMLYEAKVLDVRQEDKNDKKSGFQYLVHYKGWKNTWDDWVAQDRLRKFTEENLELAKNLKKEIDRVNQMARGGGKSAPTKSRKGAGSARPSEERGTPQQMAGKKRVRDADTERIDEWRDKPQIRLPFPDILKSILVDDWENVTWLNQMVPLPSKYPVSELLDSYREFQEPNVVPGTTNAVVLDELTQGIREYFNLALGRILLYKQERRQYLEWRKRIMDKNDPIHRDGEKSFYQIYGAEHFLRLLTMMPELAAQTNLDTQSINRLREELINMLMWLAQKPTISKYFSTPYVQNSYLEEHERNGPNKHEPATASNDS</sequence>
<dbReference type="FunCoup" id="A0A0D1XUM5">
    <property type="interactions" value="640"/>
</dbReference>
<dbReference type="GO" id="GO:0032221">
    <property type="term" value="C:Rpd3S complex"/>
    <property type="evidence" value="ECO:0007669"/>
    <property type="project" value="TreeGrafter"/>
</dbReference>
<feature type="domain" description="Chromo" evidence="10">
    <location>
        <begin position="21"/>
        <end position="81"/>
    </location>
</feature>
<keyword evidence="12" id="KW-1185">Reference proteome</keyword>
<dbReference type="GeneID" id="27310863"/>
<evidence type="ECO:0000256" key="4">
    <source>
        <dbReference type="ARBA" id="ARBA00018505"/>
    </source>
</evidence>
<dbReference type="HOGENOM" id="CLU_039566_1_1_1"/>
<accession>A0A0D1XUM5</accession>
<keyword evidence="7" id="KW-0804">Transcription</keyword>
<reference evidence="11 12" key="1">
    <citation type="submission" date="2015-01" db="EMBL/GenBank/DDBJ databases">
        <title>The Genome Sequence of Ochroconis gallopava CBS43764.</title>
        <authorList>
            <consortium name="The Broad Institute Genomics Platform"/>
            <person name="Cuomo C."/>
            <person name="de Hoog S."/>
            <person name="Gorbushina A."/>
            <person name="Stielow B."/>
            <person name="Teixiera M."/>
            <person name="Abouelleil A."/>
            <person name="Chapman S.B."/>
            <person name="Priest M."/>
            <person name="Young S.K."/>
            <person name="Wortman J."/>
            <person name="Nusbaum C."/>
            <person name="Birren B."/>
        </authorList>
    </citation>
    <scope>NUCLEOTIDE SEQUENCE [LARGE SCALE GENOMIC DNA]</scope>
    <source>
        <strain evidence="11 12">CBS 43764</strain>
    </source>
</reference>
<evidence type="ECO:0000256" key="6">
    <source>
        <dbReference type="ARBA" id="ARBA00023015"/>
    </source>
</evidence>
<dbReference type="VEuPathDB" id="FungiDB:PV09_02890"/>
<dbReference type="SUPFAM" id="SSF54160">
    <property type="entry name" value="Chromo domain-like"/>
    <property type="match status" value="1"/>
</dbReference>
<gene>
    <name evidence="11" type="ORF">PV09_02890</name>
</gene>
<dbReference type="AlphaFoldDB" id="A0A0D1XUM5"/>
<evidence type="ECO:0000256" key="7">
    <source>
        <dbReference type="ARBA" id="ARBA00023163"/>
    </source>
</evidence>
<evidence type="ECO:0000256" key="8">
    <source>
        <dbReference type="ARBA" id="ARBA00023242"/>
    </source>
</evidence>
<dbReference type="InterPro" id="IPR000953">
    <property type="entry name" value="Chromo/chromo_shadow_dom"/>
</dbReference>
<dbReference type="PANTHER" id="PTHR10880:SF15">
    <property type="entry name" value="MSL COMPLEX SUBUNIT 3"/>
    <property type="match status" value="1"/>
</dbReference>
<evidence type="ECO:0000313" key="11">
    <source>
        <dbReference type="EMBL" id="KIW06446.1"/>
    </source>
</evidence>
<dbReference type="GO" id="GO:0035267">
    <property type="term" value="C:NuA4 histone acetyltransferase complex"/>
    <property type="evidence" value="ECO:0007669"/>
    <property type="project" value="TreeGrafter"/>
</dbReference>
<comment type="subcellular location">
    <subcellularLocation>
        <location evidence="1">Nucleus</location>
    </subcellularLocation>
</comment>
<comment type="similarity">
    <text evidence="2">Belongs to the MRG family.</text>
</comment>
<name>A0A0D1XUM5_9PEZI</name>
<dbReference type="STRING" id="253628.A0A0D1XUM5"/>
<dbReference type="InterPro" id="IPR053820">
    <property type="entry name" value="MSL3_chromo-like"/>
</dbReference>
<dbReference type="CDD" id="cd18983">
    <property type="entry name" value="CBD_MSL3_like"/>
    <property type="match status" value="1"/>
</dbReference>
<evidence type="ECO:0000313" key="12">
    <source>
        <dbReference type="Proteomes" id="UP000053259"/>
    </source>
</evidence>
<proteinExistence type="inferred from homology"/>
<dbReference type="PANTHER" id="PTHR10880">
    <property type="entry name" value="MORTALITY FACTOR 4-LIKE PROTEIN"/>
    <property type="match status" value="1"/>
</dbReference>
<dbReference type="EMBL" id="KN847535">
    <property type="protein sequence ID" value="KIW06446.1"/>
    <property type="molecule type" value="Genomic_DNA"/>
</dbReference>
<dbReference type="InterPro" id="IPR008676">
    <property type="entry name" value="MRG"/>
</dbReference>
<dbReference type="InParanoid" id="A0A0D1XUM5"/>
<dbReference type="Pfam" id="PF05712">
    <property type="entry name" value="MRG"/>
    <property type="match status" value="1"/>
</dbReference>
<dbReference type="GO" id="GO:0006338">
    <property type="term" value="P:chromatin remodeling"/>
    <property type="evidence" value="ECO:0007669"/>
    <property type="project" value="UniProtKB-ARBA"/>
</dbReference>
<dbReference type="SMART" id="SM00298">
    <property type="entry name" value="CHROMO"/>
    <property type="match status" value="1"/>
</dbReference>
<evidence type="ECO:0000256" key="3">
    <source>
        <dbReference type="ARBA" id="ARBA00011353"/>
    </source>
</evidence>
<dbReference type="Gene3D" id="2.30.30.140">
    <property type="match status" value="1"/>
</dbReference>
<dbReference type="InterPro" id="IPR016197">
    <property type="entry name" value="Chromo-like_dom_sf"/>
</dbReference>
<protein>
    <recommendedName>
        <fullName evidence="4">Chromatin modification-related protein EAF3</fullName>
    </recommendedName>
</protein>
<dbReference type="GO" id="GO:0006355">
    <property type="term" value="P:regulation of DNA-templated transcription"/>
    <property type="evidence" value="ECO:0007669"/>
    <property type="project" value="InterPro"/>
</dbReference>
<feature type="compositionally biased region" description="Basic and acidic residues" evidence="9">
    <location>
        <begin position="315"/>
        <end position="327"/>
    </location>
</feature>
<dbReference type="OrthoDB" id="124855at2759"/>
<evidence type="ECO:0000256" key="2">
    <source>
        <dbReference type="ARBA" id="ARBA00009093"/>
    </source>
</evidence>
<evidence type="ECO:0000256" key="5">
    <source>
        <dbReference type="ARBA" id="ARBA00022853"/>
    </source>
</evidence>
<evidence type="ECO:0000256" key="1">
    <source>
        <dbReference type="ARBA" id="ARBA00004123"/>
    </source>
</evidence>
<keyword evidence="5" id="KW-0156">Chromatin regulator</keyword>
<evidence type="ECO:0000256" key="9">
    <source>
        <dbReference type="SAM" id="MobiDB-lite"/>
    </source>
</evidence>
<dbReference type="Pfam" id="PF22732">
    <property type="entry name" value="MSL3_chromo-like"/>
    <property type="match status" value="1"/>
</dbReference>
<evidence type="ECO:0000259" key="10">
    <source>
        <dbReference type="SMART" id="SM00298"/>
    </source>
</evidence>
<dbReference type="PIRSF" id="PIRSF038133">
    <property type="entry name" value="HAT_Nua4_EAF3/MRG15"/>
    <property type="match status" value="1"/>
</dbReference>
<dbReference type="Gene3D" id="1.10.274.30">
    <property type="entry name" value="MRG domain"/>
    <property type="match status" value="1"/>
</dbReference>
<dbReference type="Proteomes" id="UP000053259">
    <property type="component" value="Unassembled WGS sequence"/>
</dbReference>
<comment type="subunit">
    <text evidence="3">Component of the NuA4 histone acetyltransferase complex.</text>
</comment>
<dbReference type="InterPro" id="IPR038217">
    <property type="entry name" value="MRG_C_sf"/>
</dbReference>
<dbReference type="InterPro" id="IPR026541">
    <property type="entry name" value="MRG_dom"/>
</dbReference>
<organism evidence="11 12">
    <name type="scientific">Verruconis gallopava</name>
    <dbReference type="NCBI Taxonomy" id="253628"/>
    <lineage>
        <taxon>Eukaryota</taxon>
        <taxon>Fungi</taxon>
        <taxon>Dikarya</taxon>
        <taxon>Ascomycota</taxon>
        <taxon>Pezizomycotina</taxon>
        <taxon>Dothideomycetes</taxon>
        <taxon>Pleosporomycetidae</taxon>
        <taxon>Venturiales</taxon>
        <taxon>Sympoventuriaceae</taxon>
        <taxon>Verruconis</taxon>
    </lineage>
</organism>
<keyword evidence="8" id="KW-0539">Nucleus</keyword>
<feature type="region of interest" description="Disordered" evidence="9">
    <location>
        <begin position="315"/>
        <end position="334"/>
    </location>
</feature>
<dbReference type="PROSITE" id="PS51640">
    <property type="entry name" value="MRG"/>
    <property type="match status" value="1"/>
</dbReference>
<feature type="region of interest" description="Disordered" evidence="9">
    <location>
        <begin position="83"/>
        <end position="129"/>
    </location>
</feature>
<dbReference type="RefSeq" id="XP_016216315.1">
    <property type="nucleotide sequence ID" value="XM_016356009.1"/>
</dbReference>
<keyword evidence="6" id="KW-0805">Transcription regulation</keyword>